<dbReference type="RefSeq" id="XP_040783944.1">
    <property type="nucleotide sequence ID" value="XM_040936172.1"/>
</dbReference>
<protein>
    <submittedName>
        <fullName evidence="2">Uncharacterized protein</fullName>
    </submittedName>
</protein>
<sequence>MVSTKQIPALVMGLVSLASAAPAAVEVRAEVPEVIPGPGMPSLQSLGLTSEYLYSLGKPDVPSDEMSILVDPRCSNNYGNVNNAIACYNYLRSLGQRQCGVPDSQRSIIMCSTGNVRIEGHGIGASSWCEHVAVGVLWTIDHCTRPQQDTSGFAPAYGNGGLIIYTGS</sequence>
<dbReference type="PANTHER" id="PTHR39603">
    <property type="entry name" value="CYANOVIRIN-N DOMAIN-CONTAINING PROTEIN"/>
    <property type="match status" value="1"/>
</dbReference>
<keyword evidence="3" id="KW-1185">Reference proteome</keyword>
<organism evidence="2 3">
    <name type="scientific">Cucurbitaria berberidis CBS 394.84</name>
    <dbReference type="NCBI Taxonomy" id="1168544"/>
    <lineage>
        <taxon>Eukaryota</taxon>
        <taxon>Fungi</taxon>
        <taxon>Dikarya</taxon>
        <taxon>Ascomycota</taxon>
        <taxon>Pezizomycotina</taxon>
        <taxon>Dothideomycetes</taxon>
        <taxon>Pleosporomycetidae</taxon>
        <taxon>Pleosporales</taxon>
        <taxon>Pleosporineae</taxon>
        <taxon>Cucurbitariaceae</taxon>
        <taxon>Cucurbitaria</taxon>
    </lineage>
</organism>
<feature type="signal peptide" evidence="1">
    <location>
        <begin position="1"/>
        <end position="20"/>
    </location>
</feature>
<evidence type="ECO:0000313" key="3">
    <source>
        <dbReference type="Proteomes" id="UP000800039"/>
    </source>
</evidence>
<accession>A0A9P4G996</accession>
<feature type="chain" id="PRO_5040482153" evidence="1">
    <location>
        <begin position="21"/>
        <end position="168"/>
    </location>
</feature>
<dbReference type="GeneID" id="63853423"/>
<gene>
    <name evidence="2" type="ORF">K460DRAFT_397621</name>
</gene>
<name>A0A9P4G996_9PLEO</name>
<dbReference type="AlphaFoldDB" id="A0A9P4G996"/>
<dbReference type="EMBL" id="ML976618">
    <property type="protein sequence ID" value="KAF1841381.1"/>
    <property type="molecule type" value="Genomic_DNA"/>
</dbReference>
<keyword evidence="1" id="KW-0732">Signal</keyword>
<evidence type="ECO:0000256" key="1">
    <source>
        <dbReference type="SAM" id="SignalP"/>
    </source>
</evidence>
<reference evidence="2" key="1">
    <citation type="submission" date="2020-01" db="EMBL/GenBank/DDBJ databases">
        <authorList>
            <consortium name="DOE Joint Genome Institute"/>
            <person name="Haridas S."/>
            <person name="Albert R."/>
            <person name="Binder M."/>
            <person name="Bloem J."/>
            <person name="Labutti K."/>
            <person name="Salamov A."/>
            <person name="Andreopoulos B."/>
            <person name="Baker S.E."/>
            <person name="Barry K."/>
            <person name="Bills G."/>
            <person name="Bluhm B.H."/>
            <person name="Cannon C."/>
            <person name="Castanera R."/>
            <person name="Culley D.E."/>
            <person name="Daum C."/>
            <person name="Ezra D."/>
            <person name="Gonzalez J.B."/>
            <person name="Henrissat B."/>
            <person name="Kuo A."/>
            <person name="Liang C."/>
            <person name="Lipzen A."/>
            <person name="Lutzoni F."/>
            <person name="Magnuson J."/>
            <person name="Mondo S."/>
            <person name="Nolan M."/>
            <person name="Ohm R."/>
            <person name="Pangilinan J."/>
            <person name="Park H.-J."/>
            <person name="Ramirez L."/>
            <person name="Alfaro M."/>
            <person name="Sun H."/>
            <person name="Tritt A."/>
            <person name="Yoshinaga Y."/>
            <person name="Zwiers L.-H."/>
            <person name="Turgeon B.G."/>
            <person name="Goodwin S.B."/>
            <person name="Spatafora J.W."/>
            <person name="Crous P.W."/>
            <person name="Grigoriev I.V."/>
        </authorList>
    </citation>
    <scope>NUCLEOTIDE SEQUENCE</scope>
    <source>
        <strain evidence="2">CBS 394.84</strain>
    </source>
</reference>
<comment type="caution">
    <text evidence="2">The sequence shown here is derived from an EMBL/GenBank/DDBJ whole genome shotgun (WGS) entry which is preliminary data.</text>
</comment>
<dbReference type="OrthoDB" id="2112446at2759"/>
<evidence type="ECO:0000313" key="2">
    <source>
        <dbReference type="EMBL" id="KAF1841381.1"/>
    </source>
</evidence>
<dbReference type="PANTHER" id="PTHR39603:SF1">
    <property type="entry name" value="CYANOVIRIN-N DOMAIN-CONTAINING PROTEIN"/>
    <property type="match status" value="1"/>
</dbReference>
<proteinExistence type="predicted"/>
<dbReference type="Proteomes" id="UP000800039">
    <property type="component" value="Unassembled WGS sequence"/>
</dbReference>